<dbReference type="InterPro" id="IPR013783">
    <property type="entry name" value="Ig-like_fold"/>
</dbReference>
<dbReference type="PANTHER" id="PTHR23278:SF19">
    <property type="entry name" value="OBSCURIN"/>
    <property type="match status" value="1"/>
</dbReference>
<dbReference type="PROSITE" id="PS50835">
    <property type="entry name" value="IG_LIKE"/>
    <property type="match status" value="2"/>
</dbReference>
<sequence length="260" mass="29490">MHYKSVFCIFLIHLINLFENTHTEEILVVEGQVALLPCTSASKSLEPTVKTTLLRWFHNNFYKPVYTLDVRHINQPSPSHIWSDSRARHFPSPDSEGRLYLELSSEIPSLRIDPVYSDDNGSYTCQVEFKFNRTESSTIDLRVIVPPKGVVIRDQKDRKVEGVIGPFNLGETLIITCESLGGDPQPLLSWTGAFDNSSSNYHVNTTNTTSSIIIPYLQRSDQWTHFTCTATNSNLTAPKSATVTIEINRKLKCYRNYSSE</sequence>
<evidence type="ECO:0000313" key="4">
    <source>
        <dbReference type="Proteomes" id="UP001054837"/>
    </source>
</evidence>
<dbReference type="InterPro" id="IPR007110">
    <property type="entry name" value="Ig-like_dom"/>
</dbReference>
<dbReference type="EMBL" id="BPLQ01006810">
    <property type="protein sequence ID" value="GIY25420.1"/>
    <property type="molecule type" value="Genomic_DNA"/>
</dbReference>
<dbReference type="PANTHER" id="PTHR23278">
    <property type="entry name" value="SIDESTEP PROTEIN"/>
    <property type="match status" value="1"/>
</dbReference>
<organism evidence="3 4">
    <name type="scientific">Caerostris darwini</name>
    <dbReference type="NCBI Taxonomy" id="1538125"/>
    <lineage>
        <taxon>Eukaryota</taxon>
        <taxon>Metazoa</taxon>
        <taxon>Ecdysozoa</taxon>
        <taxon>Arthropoda</taxon>
        <taxon>Chelicerata</taxon>
        <taxon>Arachnida</taxon>
        <taxon>Araneae</taxon>
        <taxon>Araneomorphae</taxon>
        <taxon>Entelegynae</taxon>
        <taxon>Araneoidea</taxon>
        <taxon>Araneidae</taxon>
        <taxon>Caerostris</taxon>
    </lineage>
</organism>
<dbReference type="InterPro" id="IPR036179">
    <property type="entry name" value="Ig-like_dom_sf"/>
</dbReference>
<dbReference type="InterPro" id="IPR003599">
    <property type="entry name" value="Ig_sub"/>
</dbReference>
<feature type="domain" description="Ig-like" evidence="2">
    <location>
        <begin position="30"/>
        <end position="140"/>
    </location>
</feature>
<name>A0AAV4RVG8_9ARAC</name>
<dbReference type="Proteomes" id="UP001054837">
    <property type="component" value="Unassembled WGS sequence"/>
</dbReference>
<dbReference type="InterPro" id="IPR013098">
    <property type="entry name" value="Ig_I-set"/>
</dbReference>
<feature type="signal peptide" evidence="1">
    <location>
        <begin position="1"/>
        <end position="23"/>
    </location>
</feature>
<dbReference type="SUPFAM" id="SSF48726">
    <property type="entry name" value="Immunoglobulin"/>
    <property type="match status" value="2"/>
</dbReference>
<evidence type="ECO:0000256" key="1">
    <source>
        <dbReference type="SAM" id="SignalP"/>
    </source>
</evidence>
<dbReference type="InterPro" id="IPR013106">
    <property type="entry name" value="Ig_V-set"/>
</dbReference>
<keyword evidence="1" id="KW-0732">Signal</keyword>
<proteinExistence type="predicted"/>
<protein>
    <recommendedName>
        <fullName evidence="2">Ig-like domain-containing protein</fullName>
    </recommendedName>
</protein>
<feature type="chain" id="PRO_5043663304" description="Ig-like domain-containing protein" evidence="1">
    <location>
        <begin position="24"/>
        <end position="260"/>
    </location>
</feature>
<reference evidence="3 4" key="1">
    <citation type="submission" date="2021-06" db="EMBL/GenBank/DDBJ databases">
        <title>Caerostris darwini draft genome.</title>
        <authorList>
            <person name="Kono N."/>
            <person name="Arakawa K."/>
        </authorList>
    </citation>
    <scope>NUCLEOTIDE SEQUENCE [LARGE SCALE GENOMIC DNA]</scope>
</reference>
<gene>
    <name evidence="3" type="primary">AVEN_121399_1</name>
    <name evidence="3" type="ORF">CDAR_203651</name>
</gene>
<evidence type="ECO:0000313" key="3">
    <source>
        <dbReference type="EMBL" id="GIY25420.1"/>
    </source>
</evidence>
<dbReference type="Gene3D" id="2.60.40.10">
    <property type="entry name" value="Immunoglobulins"/>
    <property type="match status" value="2"/>
</dbReference>
<dbReference type="Pfam" id="PF07679">
    <property type="entry name" value="I-set"/>
    <property type="match status" value="1"/>
</dbReference>
<feature type="domain" description="Ig-like" evidence="2">
    <location>
        <begin position="147"/>
        <end position="244"/>
    </location>
</feature>
<comment type="caution">
    <text evidence="3">The sequence shown here is derived from an EMBL/GenBank/DDBJ whole genome shotgun (WGS) entry which is preliminary data.</text>
</comment>
<keyword evidence="4" id="KW-1185">Reference proteome</keyword>
<dbReference type="Pfam" id="PF07686">
    <property type="entry name" value="V-set"/>
    <property type="match status" value="1"/>
</dbReference>
<dbReference type="SMART" id="SM00409">
    <property type="entry name" value="IG"/>
    <property type="match status" value="2"/>
</dbReference>
<dbReference type="AlphaFoldDB" id="A0AAV4RVG8"/>
<accession>A0AAV4RVG8</accession>
<evidence type="ECO:0000259" key="2">
    <source>
        <dbReference type="PROSITE" id="PS50835"/>
    </source>
</evidence>